<gene>
    <name evidence="1" type="ORF">ERS852511_01837</name>
</gene>
<accession>A0A174MJS9</accession>
<organism evidence="1 2">
    <name type="scientific">Bacteroides thetaiotaomicron</name>
    <dbReference type="NCBI Taxonomy" id="818"/>
    <lineage>
        <taxon>Bacteria</taxon>
        <taxon>Pseudomonadati</taxon>
        <taxon>Bacteroidota</taxon>
        <taxon>Bacteroidia</taxon>
        <taxon>Bacteroidales</taxon>
        <taxon>Bacteroidaceae</taxon>
        <taxon>Bacteroides</taxon>
    </lineage>
</organism>
<reference evidence="1 2" key="1">
    <citation type="submission" date="2015-09" db="EMBL/GenBank/DDBJ databases">
        <authorList>
            <consortium name="Pathogen Informatics"/>
        </authorList>
    </citation>
    <scope>NUCLEOTIDE SEQUENCE [LARGE SCALE GENOMIC DNA]</scope>
    <source>
        <strain evidence="1 2">2789STDY5834899</strain>
    </source>
</reference>
<dbReference type="AlphaFoldDB" id="A0A174MJS9"/>
<evidence type="ECO:0000313" key="2">
    <source>
        <dbReference type="Proteomes" id="UP000095576"/>
    </source>
</evidence>
<sequence>MVYHLVANSDISKGYFEINSFFGYFKFIKSIVY</sequence>
<proteinExistence type="predicted"/>
<dbReference type="Proteomes" id="UP000095576">
    <property type="component" value="Unassembled WGS sequence"/>
</dbReference>
<evidence type="ECO:0000313" key="1">
    <source>
        <dbReference type="EMBL" id="CUP34195.1"/>
    </source>
</evidence>
<name>A0A174MJS9_BACT4</name>
<dbReference type="EMBL" id="CZAP01000004">
    <property type="protein sequence ID" value="CUP34195.1"/>
    <property type="molecule type" value="Genomic_DNA"/>
</dbReference>
<protein>
    <submittedName>
        <fullName evidence="1">Uncharacterized protein</fullName>
    </submittedName>
</protein>